<dbReference type="RefSeq" id="WP_183440692.1">
    <property type="nucleotide sequence ID" value="NZ_JACHXD010000004.1"/>
</dbReference>
<evidence type="ECO:0000256" key="2">
    <source>
        <dbReference type="SAM" id="SignalP"/>
    </source>
</evidence>
<accession>A0A7W5B946</accession>
<dbReference type="PANTHER" id="PTHR37810:SF5">
    <property type="entry name" value="IMMUNITY PROTEIN SDPI"/>
    <property type="match status" value="1"/>
</dbReference>
<keyword evidence="5" id="KW-1185">Reference proteome</keyword>
<feature type="transmembrane region" description="Helical" evidence="1">
    <location>
        <begin position="49"/>
        <end position="71"/>
    </location>
</feature>
<keyword evidence="2" id="KW-0732">Signal</keyword>
<sequence>MSKRYLAICCLLILVSAAITACCYPQLPEIIPNHWGLDGKANGFGPRWQVWLLGPGLMALLLALALALPFLSPRKYEMKPFQGTADFFVTAIIGAMGYFQAVMLLQVRGVEFDIGRAIMPGMFLLLILIGNPLGKVKRNFYLGIRTPWTLADERVWHATHRFSARFMVATGVLGLLAALLNAPLPLQVLLLGAWGVVPIAYSFIFYKRLQQDGALK</sequence>
<feature type="signal peptide" evidence="2">
    <location>
        <begin position="1"/>
        <end position="21"/>
    </location>
</feature>
<feature type="domain" description="DUF1648" evidence="3">
    <location>
        <begin position="11"/>
        <end position="58"/>
    </location>
</feature>
<dbReference type="Proteomes" id="UP000541535">
    <property type="component" value="Unassembled WGS sequence"/>
</dbReference>
<dbReference type="GO" id="GO:0009636">
    <property type="term" value="P:response to toxic substance"/>
    <property type="evidence" value="ECO:0007669"/>
    <property type="project" value="TreeGrafter"/>
</dbReference>
<evidence type="ECO:0000256" key="1">
    <source>
        <dbReference type="SAM" id="Phobius"/>
    </source>
</evidence>
<organism evidence="4 5">
    <name type="scientific">Pseudoduganella violacea</name>
    <dbReference type="NCBI Taxonomy" id="1715466"/>
    <lineage>
        <taxon>Bacteria</taxon>
        <taxon>Pseudomonadati</taxon>
        <taxon>Pseudomonadota</taxon>
        <taxon>Betaproteobacteria</taxon>
        <taxon>Burkholderiales</taxon>
        <taxon>Oxalobacteraceae</taxon>
        <taxon>Telluria group</taxon>
        <taxon>Pseudoduganella</taxon>
    </lineage>
</organism>
<dbReference type="InterPro" id="IPR025962">
    <property type="entry name" value="SdpI/YhfL"/>
</dbReference>
<gene>
    <name evidence="4" type="ORF">FHS03_001846</name>
</gene>
<keyword evidence="1" id="KW-0472">Membrane</keyword>
<evidence type="ECO:0000259" key="3">
    <source>
        <dbReference type="Pfam" id="PF07853"/>
    </source>
</evidence>
<proteinExistence type="predicted"/>
<dbReference type="InterPro" id="IPR026272">
    <property type="entry name" value="SdpI"/>
</dbReference>
<keyword evidence="1" id="KW-1133">Transmembrane helix</keyword>
<dbReference type="Pfam" id="PF13630">
    <property type="entry name" value="SdpI"/>
    <property type="match status" value="1"/>
</dbReference>
<feature type="chain" id="PRO_5031548492" evidence="2">
    <location>
        <begin position="22"/>
        <end position="216"/>
    </location>
</feature>
<dbReference type="EMBL" id="JACHXD010000004">
    <property type="protein sequence ID" value="MBB3118801.1"/>
    <property type="molecule type" value="Genomic_DNA"/>
</dbReference>
<dbReference type="PANTHER" id="PTHR37810">
    <property type="entry name" value="IMMUNITY PROTEIN SDPI"/>
    <property type="match status" value="1"/>
</dbReference>
<comment type="caution">
    <text evidence="4">The sequence shown here is derived from an EMBL/GenBank/DDBJ whole genome shotgun (WGS) entry which is preliminary data.</text>
</comment>
<protein>
    <submittedName>
        <fullName evidence="4">Putative membrane protein</fullName>
    </submittedName>
</protein>
<feature type="transmembrane region" description="Helical" evidence="1">
    <location>
        <begin position="117"/>
        <end position="134"/>
    </location>
</feature>
<dbReference type="PROSITE" id="PS51257">
    <property type="entry name" value="PROKAR_LIPOPROTEIN"/>
    <property type="match status" value="1"/>
</dbReference>
<feature type="transmembrane region" description="Helical" evidence="1">
    <location>
        <begin position="83"/>
        <end position="105"/>
    </location>
</feature>
<feature type="transmembrane region" description="Helical" evidence="1">
    <location>
        <begin position="186"/>
        <end position="206"/>
    </location>
</feature>
<name>A0A7W5B946_9BURK</name>
<feature type="transmembrane region" description="Helical" evidence="1">
    <location>
        <begin position="162"/>
        <end position="180"/>
    </location>
</feature>
<keyword evidence="1" id="KW-0812">Transmembrane</keyword>
<dbReference type="InterPro" id="IPR012867">
    <property type="entry name" value="DUF1648"/>
</dbReference>
<reference evidence="4 5" key="1">
    <citation type="submission" date="2020-08" db="EMBL/GenBank/DDBJ databases">
        <title>Genomic Encyclopedia of Type Strains, Phase III (KMG-III): the genomes of soil and plant-associated and newly described type strains.</title>
        <authorList>
            <person name="Whitman W."/>
        </authorList>
    </citation>
    <scope>NUCLEOTIDE SEQUENCE [LARGE SCALE GENOMIC DNA]</scope>
    <source>
        <strain evidence="4 5">CECT 8897</strain>
    </source>
</reference>
<dbReference type="PIRSF" id="PIRSF038959">
    <property type="entry name" value="SdpI"/>
    <property type="match status" value="1"/>
</dbReference>
<dbReference type="AlphaFoldDB" id="A0A7W5B946"/>
<evidence type="ECO:0000313" key="4">
    <source>
        <dbReference type="EMBL" id="MBB3118801.1"/>
    </source>
</evidence>
<evidence type="ECO:0000313" key="5">
    <source>
        <dbReference type="Proteomes" id="UP000541535"/>
    </source>
</evidence>
<dbReference type="Pfam" id="PF07853">
    <property type="entry name" value="DUF1648"/>
    <property type="match status" value="1"/>
</dbReference>